<protein>
    <recommendedName>
        <fullName evidence="1">NAD(P)-binding domain-containing protein</fullName>
    </recommendedName>
</protein>
<dbReference type="PANTHER" id="PTHR47129:SF1">
    <property type="entry name" value="NMRA-LIKE DOMAIN-CONTAINING PROTEIN"/>
    <property type="match status" value="1"/>
</dbReference>
<organism evidence="2 3">
    <name type="scientific">Sphingobium cloacae</name>
    <dbReference type="NCBI Taxonomy" id="120107"/>
    <lineage>
        <taxon>Bacteria</taxon>
        <taxon>Pseudomonadati</taxon>
        <taxon>Pseudomonadota</taxon>
        <taxon>Alphaproteobacteria</taxon>
        <taxon>Sphingomonadales</taxon>
        <taxon>Sphingomonadaceae</taxon>
        <taxon>Sphingobium</taxon>
    </lineage>
</organism>
<dbReference type="InterPro" id="IPR016040">
    <property type="entry name" value="NAD(P)-bd_dom"/>
</dbReference>
<keyword evidence="3" id="KW-1185">Reference proteome</keyword>
<accession>A0A1E1EYI9</accession>
<evidence type="ECO:0000313" key="3">
    <source>
        <dbReference type="Proteomes" id="UP000218272"/>
    </source>
</evidence>
<evidence type="ECO:0000259" key="1">
    <source>
        <dbReference type="Pfam" id="PF13460"/>
    </source>
</evidence>
<dbReference type="Pfam" id="PF13460">
    <property type="entry name" value="NAD_binding_10"/>
    <property type="match status" value="1"/>
</dbReference>
<feature type="domain" description="NAD(P)-binding" evidence="1">
    <location>
        <begin position="4"/>
        <end position="139"/>
    </location>
</feature>
<dbReference type="EMBL" id="AP017655">
    <property type="protein sequence ID" value="BAV63319.1"/>
    <property type="molecule type" value="Genomic_DNA"/>
</dbReference>
<proteinExistence type="predicted"/>
<dbReference type="AlphaFoldDB" id="A0A1E1EYI9"/>
<dbReference type="Gene3D" id="3.40.50.720">
    <property type="entry name" value="NAD(P)-binding Rossmann-like Domain"/>
    <property type="match status" value="1"/>
</dbReference>
<name>A0A1E1EYI9_9SPHN</name>
<evidence type="ECO:0000313" key="2">
    <source>
        <dbReference type="EMBL" id="BAV63319.1"/>
    </source>
</evidence>
<dbReference type="KEGG" id="sclo:SCLO_1002790"/>
<reference evidence="2 3" key="1">
    <citation type="submission" date="2016-10" db="EMBL/GenBank/DDBJ databases">
        <title>Complete Genome Sequence of the Nonylphenol-Degrading Bacterium Sphingobium cloacae JCM 10874T.</title>
        <authorList>
            <person name="Ootsuka M."/>
            <person name="Nishizawa T."/>
            <person name="Ohta H."/>
        </authorList>
    </citation>
    <scope>NUCLEOTIDE SEQUENCE [LARGE SCALE GENOMIC DNA]</scope>
    <source>
        <strain evidence="2 3">JCM 10874</strain>
    </source>
</reference>
<dbReference type="InterPro" id="IPR036291">
    <property type="entry name" value="NAD(P)-bd_dom_sf"/>
</dbReference>
<dbReference type="PANTHER" id="PTHR47129">
    <property type="entry name" value="QUINONE OXIDOREDUCTASE 2"/>
    <property type="match status" value="1"/>
</dbReference>
<dbReference type="InterPro" id="IPR052718">
    <property type="entry name" value="NmrA-type_oxidoreductase"/>
</dbReference>
<dbReference type="Gene3D" id="3.90.25.10">
    <property type="entry name" value="UDP-galactose 4-epimerase, domain 1"/>
    <property type="match status" value="1"/>
</dbReference>
<sequence length="244" mass="25695">MASDFDRPETLDAAFANVDGLLIVSTDALGVPGQRQRQHLNAVEAAVRAGVRHIVYTSMPNPEPGSLIPFAPDHHATEQAIEQSGIPFTILRVNWYAEAVHLWLPQALKTGTWFSSAGEGCVPYIAREDVARAAAAALSRGVAEGRLNVTGPAALTTAQIADIVNTVFDASIAVVSVSDEELERGLLDVGLPGPLVELLVAMDANTRAGGVDVVSDAVERLTGTPARGLREFLAEQRTALAQGA</sequence>
<dbReference type="SUPFAM" id="SSF51735">
    <property type="entry name" value="NAD(P)-binding Rossmann-fold domains"/>
    <property type="match status" value="1"/>
</dbReference>
<gene>
    <name evidence="2" type="ORF">SCLO_1002790</name>
</gene>
<dbReference type="Proteomes" id="UP000218272">
    <property type="component" value="Chromosome SCLO_1"/>
</dbReference>